<feature type="chain" id="PRO_5013280596" evidence="2">
    <location>
        <begin position="19"/>
        <end position="614"/>
    </location>
</feature>
<dbReference type="Gene3D" id="2.30.42.10">
    <property type="match status" value="1"/>
</dbReference>
<reference evidence="5 6" key="1">
    <citation type="submission" date="2017-06" db="EMBL/GenBank/DDBJ databases">
        <authorList>
            <person name="Kim H.J."/>
            <person name="Triplett B.A."/>
        </authorList>
    </citation>
    <scope>NUCLEOTIDE SEQUENCE [LARGE SCALE GENOMIC DNA]</scope>
    <source>
        <strain evidence="5 6">DSM 19307</strain>
    </source>
</reference>
<dbReference type="InterPro" id="IPR040756">
    <property type="entry name" value="Peptidase_M61_N"/>
</dbReference>
<dbReference type="Pfam" id="PF05299">
    <property type="entry name" value="Peptidase_M61"/>
    <property type="match status" value="1"/>
</dbReference>
<feature type="domain" description="Peptidase M61 N-terminal" evidence="4">
    <location>
        <begin position="24"/>
        <end position="203"/>
    </location>
</feature>
<evidence type="ECO:0000259" key="3">
    <source>
        <dbReference type="Pfam" id="PF05299"/>
    </source>
</evidence>
<keyword evidence="5" id="KW-0378">Hydrolase</keyword>
<dbReference type="InterPro" id="IPR007963">
    <property type="entry name" value="Peptidase_M61_catalytic"/>
</dbReference>
<protein>
    <submittedName>
        <fullName evidence="5">Predicted metalloprotease, contains C-terminal PDZ domain</fullName>
    </submittedName>
</protein>
<dbReference type="EMBL" id="FZPD01000002">
    <property type="protein sequence ID" value="SNS80139.1"/>
    <property type="molecule type" value="Genomic_DNA"/>
</dbReference>
<keyword evidence="2" id="KW-0732">Signal</keyword>
<dbReference type="Gene3D" id="1.10.390.10">
    <property type="entry name" value="Neutral Protease Domain 2"/>
    <property type="match status" value="1"/>
</dbReference>
<proteinExistence type="predicted"/>
<dbReference type="OrthoDB" id="9778516at2"/>
<gene>
    <name evidence="5" type="ORF">SAMN05421640_1288</name>
</gene>
<evidence type="ECO:0000259" key="4">
    <source>
        <dbReference type="Pfam" id="PF17899"/>
    </source>
</evidence>
<sequence length="614" mass="69871">MKKLLAYSLLFSSISLLAQESYKINIDLTKAKNDKVPVEITLPEITEDTVEYHMAKVVPGTYSISDFGRFVTEFKAFDKEGNKLKFEKASTNRWVIPNAKELAKISYWIEDSYDDFDGYGDNKLFEPGGMSIEADNGVYVLNTFGFIGYVDGYKFKPFELTITHDEEIKGATSLKRSNETATSDTFIADNYNFLADAPIMYSKPDIVTKEIAGAEVLVSVYSPNKILSAADVMDNIDELMEAQAKYLGGKLPVDRYAYLIYLFDGPTISGAWGALEHSYSSLYTLPEMDPARISQTVKDVAAHEFFHIVTPLNIHSEEIHDFNYIEPEMSQHLWLYEGVTEYSSHHVQVKYDLYDLEDFLEQMKDKMNQQDQYNVDIPYTEFSENILEPVNERRYGDVYAGGALIAWCLDLTIIKSTNGQKDLQAVLRELSKQYGPKKAFKDEELFSEIEKITNNEVGDFLRTYVGGAEKLPYSKILGWAGIRYSPESDEQVITAGKFTPALNEEQEIYVAGVDEMNEFGKDLGFKEGDVLLEWNGKEITLETFSEVIQSFYNETEAGDKITVLVRREVKNKMKEVKLKAKAKKVKSSQKHSLEVIENPSPEQQKIRSFWLGTE</sequence>
<dbReference type="RefSeq" id="WP_089356034.1">
    <property type="nucleotide sequence ID" value="NZ_FZPD01000002.1"/>
</dbReference>
<dbReference type="SUPFAM" id="SSF50156">
    <property type="entry name" value="PDZ domain-like"/>
    <property type="match status" value="1"/>
</dbReference>
<dbReference type="GO" id="GO:0008237">
    <property type="term" value="F:metallopeptidase activity"/>
    <property type="evidence" value="ECO:0007669"/>
    <property type="project" value="UniProtKB-KW"/>
</dbReference>
<dbReference type="Proteomes" id="UP000198393">
    <property type="component" value="Unassembled WGS sequence"/>
</dbReference>
<keyword evidence="6" id="KW-1185">Reference proteome</keyword>
<organism evidence="5 6">
    <name type="scientific">Ekhidna lutea</name>
    <dbReference type="NCBI Taxonomy" id="447679"/>
    <lineage>
        <taxon>Bacteria</taxon>
        <taxon>Pseudomonadati</taxon>
        <taxon>Bacteroidota</taxon>
        <taxon>Cytophagia</taxon>
        <taxon>Cytophagales</taxon>
        <taxon>Reichenbachiellaceae</taxon>
        <taxon>Ekhidna</taxon>
    </lineage>
</organism>
<keyword evidence="5" id="KW-0482">Metalloprotease</keyword>
<dbReference type="Gene3D" id="2.60.40.3650">
    <property type="match status" value="1"/>
</dbReference>
<dbReference type="AlphaFoldDB" id="A0A239HFH3"/>
<name>A0A239HFH3_EKHLU</name>
<accession>A0A239HFH3</accession>
<evidence type="ECO:0000313" key="6">
    <source>
        <dbReference type="Proteomes" id="UP000198393"/>
    </source>
</evidence>
<dbReference type="Pfam" id="PF17899">
    <property type="entry name" value="Peptidase_M61_N"/>
    <property type="match status" value="1"/>
</dbReference>
<feature type="signal peptide" evidence="2">
    <location>
        <begin position="1"/>
        <end position="18"/>
    </location>
</feature>
<feature type="region of interest" description="Disordered" evidence="1">
    <location>
        <begin position="590"/>
        <end position="614"/>
    </location>
</feature>
<evidence type="ECO:0000256" key="1">
    <source>
        <dbReference type="SAM" id="MobiDB-lite"/>
    </source>
</evidence>
<dbReference type="SUPFAM" id="SSF55486">
    <property type="entry name" value="Metalloproteases ('zincins'), catalytic domain"/>
    <property type="match status" value="1"/>
</dbReference>
<dbReference type="InterPro" id="IPR036034">
    <property type="entry name" value="PDZ_sf"/>
</dbReference>
<evidence type="ECO:0000256" key="2">
    <source>
        <dbReference type="SAM" id="SignalP"/>
    </source>
</evidence>
<feature type="domain" description="Peptidase M61 catalytic" evidence="3">
    <location>
        <begin position="299"/>
        <end position="372"/>
    </location>
</feature>
<keyword evidence="5" id="KW-0645">Protease</keyword>
<dbReference type="GO" id="GO:0006508">
    <property type="term" value="P:proteolysis"/>
    <property type="evidence" value="ECO:0007669"/>
    <property type="project" value="UniProtKB-KW"/>
</dbReference>
<dbReference type="InterPro" id="IPR027268">
    <property type="entry name" value="Peptidase_M4/M1_CTD_sf"/>
</dbReference>
<evidence type="ECO:0000313" key="5">
    <source>
        <dbReference type="EMBL" id="SNS80139.1"/>
    </source>
</evidence>